<dbReference type="GO" id="GO:0000139">
    <property type="term" value="C:Golgi membrane"/>
    <property type="evidence" value="ECO:0007669"/>
    <property type="project" value="UniProtKB-SubCell"/>
</dbReference>
<evidence type="ECO:0000256" key="14">
    <source>
        <dbReference type="ARBA" id="ARBA00023157"/>
    </source>
</evidence>
<comment type="pathway">
    <text evidence="3 17">Protein modification; protein glycosylation.</text>
</comment>
<dbReference type="InterPro" id="IPR029044">
    <property type="entry name" value="Nucleotide-diphossugar_trans"/>
</dbReference>
<dbReference type="GO" id="GO:0004653">
    <property type="term" value="F:polypeptide N-acetylgalactosaminyltransferase activity"/>
    <property type="evidence" value="ECO:0007669"/>
    <property type="project" value="TreeGrafter"/>
</dbReference>
<comment type="caution">
    <text evidence="19">The sequence shown here is derived from an EMBL/GenBank/DDBJ whole genome shotgun (WGS) entry which is preliminary data.</text>
</comment>
<accession>A0A812BRG2</accession>
<dbReference type="SUPFAM" id="SSF50370">
    <property type="entry name" value="Ricin B-like lectins"/>
    <property type="match status" value="1"/>
</dbReference>
<dbReference type="UniPathway" id="UPA00378"/>
<evidence type="ECO:0000313" key="19">
    <source>
        <dbReference type="EMBL" id="CAE1238683.1"/>
    </source>
</evidence>
<dbReference type="PANTHER" id="PTHR11675:SF68">
    <property type="entry name" value="N-ACETYLGALACTOSAMINYLTRANSFERASE 7"/>
    <property type="match status" value="1"/>
</dbReference>
<dbReference type="Gene3D" id="2.80.10.50">
    <property type="match status" value="1"/>
</dbReference>
<dbReference type="InterPro" id="IPR045885">
    <property type="entry name" value="GalNAc-T"/>
</dbReference>
<dbReference type="InterPro" id="IPR001173">
    <property type="entry name" value="Glyco_trans_2-like"/>
</dbReference>
<dbReference type="EC" id="2.4.1.-" evidence="17"/>
<evidence type="ECO:0000256" key="13">
    <source>
        <dbReference type="ARBA" id="ARBA00023136"/>
    </source>
</evidence>
<proteinExistence type="inferred from homology"/>
<evidence type="ECO:0000256" key="5">
    <source>
        <dbReference type="ARBA" id="ARBA00022676"/>
    </source>
</evidence>
<feature type="domain" description="Ricin B lectin" evidence="18">
    <location>
        <begin position="490"/>
        <end position="609"/>
    </location>
</feature>
<evidence type="ECO:0000256" key="2">
    <source>
        <dbReference type="ARBA" id="ARBA00004323"/>
    </source>
</evidence>
<evidence type="ECO:0000256" key="4">
    <source>
        <dbReference type="ARBA" id="ARBA00005680"/>
    </source>
</evidence>
<dbReference type="Pfam" id="PF00652">
    <property type="entry name" value="Ricin_B_lectin"/>
    <property type="match status" value="1"/>
</dbReference>
<evidence type="ECO:0000256" key="15">
    <source>
        <dbReference type="ARBA" id="ARBA00023180"/>
    </source>
</evidence>
<dbReference type="PROSITE" id="PS50231">
    <property type="entry name" value="RICIN_B_LECTIN"/>
    <property type="match status" value="1"/>
</dbReference>
<evidence type="ECO:0000256" key="11">
    <source>
        <dbReference type="ARBA" id="ARBA00022989"/>
    </source>
</evidence>
<comment type="similarity">
    <text evidence="4 17">Belongs to the glycosyltransferase 2 family. GalNAc-T subfamily.</text>
</comment>
<evidence type="ECO:0000256" key="12">
    <source>
        <dbReference type="ARBA" id="ARBA00023034"/>
    </source>
</evidence>
<dbReference type="Pfam" id="PF00535">
    <property type="entry name" value="Glycos_transf_2"/>
    <property type="match status" value="1"/>
</dbReference>
<dbReference type="GO" id="GO:0030246">
    <property type="term" value="F:carbohydrate binding"/>
    <property type="evidence" value="ECO:0007669"/>
    <property type="project" value="UniProtKB-KW"/>
</dbReference>
<evidence type="ECO:0000256" key="17">
    <source>
        <dbReference type="RuleBase" id="RU361242"/>
    </source>
</evidence>
<dbReference type="GO" id="GO:0006493">
    <property type="term" value="P:protein O-linked glycosylation"/>
    <property type="evidence" value="ECO:0007669"/>
    <property type="project" value="TreeGrafter"/>
</dbReference>
<evidence type="ECO:0000256" key="8">
    <source>
        <dbReference type="ARBA" id="ARBA00022723"/>
    </source>
</evidence>
<comment type="subcellular location">
    <subcellularLocation>
        <location evidence="2 17">Golgi apparatus membrane</location>
        <topology evidence="2 17">Single-pass type II membrane protein</topology>
    </subcellularLocation>
</comment>
<keyword evidence="8" id="KW-0479">Metal-binding</keyword>
<protein>
    <recommendedName>
        <fullName evidence="17">Polypeptide N-acetylgalactosaminyltransferase</fullName>
        <ecNumber evidence="17">2.4.1.-</ecNumber>
    </recommendedName>
    <alternativeName>
        <fullName evidence="17">Protein-UDP acetylgalactosaminyltransferase</fullName>
    </alternativeName>
</protein>
<dbReference type="SMART" id="SM00458">
    <property type="entry name" value="RICIN"/>
    <property type="match status" value="1"/>
</dbReference>
<evidence type="ECO:0000256" key="10">
    <source>
        <dbReference type="ARBA" id="ARBA00022968"/>
    </source>
</evidence>
<dbReference type="InterPro" id="IPR000772">
    <property type="entry name" value="Ricin_B_lectin"/>
</dbReference>
<dbReference type="OrthoDB" id="6072411at2759"/>
<dbReference type="InterPro" id="IPR035992">
    <property type="entry name" value="Ricin_B-like_lectins"/>
</dbReference>
<dbReference type="PANTHER" id="PTHR11675">
    <property type="entry name" value="N-ACETYLGALACTOSAMINYLTRANSFERASE"/>
    <property type="match status" value="1"/>
</dbReference>
<evidence type="ECO:0000256" key="9">
    <source>
        <dbReference type="ARBA" id="ARBA00022734"/>
    </source>
</evidence>
<sequence>MKFRRRFFVKLMAVAVGFLFAVPLMLYYLDENQNTWKQQSLKQLLAKHVAKDVLSKHEENSMKIVTDAAQILENHDDMAPLKDEKLLAVLKDGILGNYEPPEKANVNKPGENGKPVYTSMGEKLLADASVQEYGFNLVASNKIAMDRKIPDTRMNECKYWHYPEASKLPTASVVIVFHNEGFSTLMRTVHSVINTSPPSLLKEVVMVDDKSSKENLQKNLEDYIVANFNNKVKLYRNKKREGLIQTRTRGAKYATGDVIVFLDAHCECNRNWLVPLLARIGYDRTIMAVPIVESINWDDFSYSSVYSANHYRGIFEWGFLYKESSVPETELNRRKHQSEPYRSPTHAGGLFAMNKKYFFELGGYDPGLQIWGGENFELSFKIWQCGGSIEWVPCSHVGHVYRNHMPYGFGNLDTKIPVILVNYMRVVEVWLDPEYRKYFYTREPSVEGYPIGNITQQLKFKKDHKCKSFRWFLENVATEVYEKFPPPPPNKYWGEIRLTNTSQCIDTHGQSVGGGPIGVSNCHHLGGNQLFRLNEKGQLALGERCINAQYDTLQIQFCDVQPVGPWKYSKKLKSIFHSNLRKCVEAGINTKLYLRKCNPLNKMQQWIFQKTWAWK</sequence>
<dbReference type="CDD" id="cd02510">
    <property type="entry name" value="pp-GalNAc-T"/>
    <property type="match status" value="1"/>
</dbReference>
<dbReference type="GO" id="GO:0046872">
    <property type="term" value="F:metal ion binding"/>
    <property type="evidence" value="ECO:0007669"/>
    <property type="project" value="UniProtKB-KW"/>
</dbReference>
<keyword evidence="7 17" id="KW-0812">Transmembrane</keyword>
<dbReference type="FunFam" id="2.80.10.50:FF:000019">
    <property type="entry name" value="Polypeptide N-acetylgalactosaminyltransferase"/>
    <property type="match status" value="1"/>
</dbReference>
<evidence type="ECO:0000313" key="20">
    <source>
        <dbReference type="Proteomes" id="UP000597762"/>
    </source>
</evidence>
<dbReference type="SUPFAM" id="SSF53448">
    <property type="entry name" value="Nucleotide-diphospho-sugar transferases"/>
    <property type="match status" value="1"/>
</dbReference>
<comment type="cofactor">
    <cofactor evidence="1 17">
        <name>Mn(2+)</name>
        <dbReference type="ChEBI" id="CHEBI:29035"/>
    </cofactor>
</comment>
<reference evidence="19" key="1">
    <citation type="submission" date="2021-01" db="EMBL/GenBank/DDBJ databases">
        <authorList>
            <person name="Li R."/>
            <person name="Bekaert M."/>
        </authorList>
    </citation>
    <scope>NUCLEOTIDE SEQUENCE</scope>
    <source>
        <strain evidence="19">Farmed</strain>
    </source>
</reference>
<evidence type="ECO:0000256" key="1">
    <source>
        <dbReference type="ARBA" id="ARBA00001936"/>
    </source>
</evidence>
<dbReference type="EMBL" id="CAHIKZ030000787">
    <property type="protein sequence ID" value="CAE1238683.1"/>
    <property type="molecule type" value="Genomic_DNA"/>
</dbReference>
<evidence type="ECO:0000256" key="7">
    <source>
        <dbReference type="ARBA" id="ARBA00022692"/>
    </source>
</evidence>
<feature type="transmembrane region" description="Helical" evidence="17">
    <location>
        <begin position="7"/>
        <end position="29"/>
    </location>
</feature>
<keyword evidence="15" id="KW-0325">Glycoprotein</keyword>
<gene>
    <name evidence="19" type="ORF">SPHA_21463</name>
</gene>
<dbReference type="CDD" id="cd23437">
    <property type="entry name" value="beta-trefoil_Ricin_GALNT7"/>
    <property type="match status" value="1"/>
</dbReference>
<keyword evidence="10" id="KW-0735">Signal-anchor</keyword>
<evidence type="ECO:0000256" key="6">
    <source>
        <dbReference type="ARBA" id="ARBA00022679"/>
    </source>
</evidence>
<keyword evidence="5 17" id="KW-0328">Glycosyltransferase</keyword>
<keyword evidence="9 17" id="KW-0430">Lectin</keyword>
<dbReference type="Gene3D" id="3.90.550.10">
    <property type="entry name" value="Spore Coat Polysaccharide Biosynthesis Protein SpsA, Chain A"/>
    <property type="match status" value="1"/>
</dbReference>
<keyword evidence="16 17" id="KW-0464">Manganese</keyword>
<keyword evidence="13 17" id="KW-0472">Membrane</keyword>
<evidence type="ECO:0000256" key="16">
    <source>
        <dbReference type="ARBA" id="ARBA00023211"/>
    </source>
</evidence>
<dbReference type="Proteomes" id="UP000597762">
    <property type="component" value="Unassembled WGS sequence"/>
</dbReference>
<keyword evidence="11 17" id="KW-1133">Transmembrane helix</keyword>
<dbReference type="FunFam" id="3.90.550.10:FF:000053">
    <property type="entry name" value="Polypeptide N-acetylgalactosaminyltransferase"/>
    <property type="match status" value="1"/>
</dbReference>
<keyword evidence="20" id="KW-1185">Reference proteome</keyword>
<name>A0A812BRG2_ACAPH</name>
<evidence type="ECO:0000256" key="3">
    <source>
        <dbReference type="ARBA" id="ARBA00004922"/>
    </source>
</evidence>
<dbReference type="AlphaFoldDB" id="A0A812BRG2"/>
<organism evidence="19 20">
    <name type="scientific">Acanthosepion pharaonis</name>
    <name type="common">Pharaoh cuttlefish</name>
    <name type="synonym">Sepia pharaonis</name>
    <dbReference type="NCBI Taxonomy" id="158019"/>
    <lineage>
        <taxon>Eukaryota</taxon>
        <taxon>Metazoa</taxon>
        <taxon>Spiralia</taxon>
        <taxon>Lophotrochozoa</taxon>
        <taxon>Mollusca</taxon>
        <taxon>Cephalopoda</taxon>
        <taxon>Coleoidea</taxon>
        <taxon>Decapodiformes</taxon>
        <taxon>Sepiida</taxon>
        <taxon>Sepiina</taxon>
        <taxon>Sepiidae</taxon>
        <taxon>Acanthosepion</taxon>
    </lineage>
</organism>
<evidence type="ECO:0000259" key="18">
    <source>
        <dbReference type="SMART" id="SM00458"/>
    </source>
</evidence>
<keyword evidence="6 17" id="KW-0808">Transferase</keyword>
<keyword evidence="14 17" id="KW-1015">Disulfide bond</keyword>
<keyword evidence="12 17" id="KW-0333">Golgi apparatus</keyword>